<dbReference type="KEGG" id="mcha:111016963"/>
<dbReference type="Proteomes" id="UP000504603">
    <property type="component" value="Unplaced"/>
</dbReference>
<proteinExistence type="predicted"/>
<dbReference type="PANTHER" id="PTHR34788">
    <property type="entry name" value="F15I1.22"/>
    <property type="match status" value="1"/>
</dbReference>
<gene>
    <name evidence="2" type="primary">LOC111016963</name>
</gene>
<dbReference type="GeneID" id="111016963"/>
<dbReference type="OrthoDB" id="1937329at2759"/>
<dbReference type="PANTHER" id="PTHR34788:SF4">
    <property type="entry name" value="F15I1.22"/>
    <property type="match status" value="1"/>
</dbReference>
<sequence length="148" mass="16983">MLYAKFEFISLSISYINLFHLFHCQSQMGEGYETENGPGLRCAARRGIQFRRRRRMPVARLGGPGSGSGPGRLGRMVRKIRVRWVKLRCLAMVKKMKKWYRKVLKDVIEAQAAVAYPESYQHRVLLETSFAIPILPRSLSTYPVPPNA</sequence>
<evidence type="ECO:0000313" key="2">
    <source>
        <dbReference type="RefSeq" id="XP_022148258.1"/>
    </source>
</evidence>
<name>A0A6J1D3L4_MOMCH</name>
<protein>
    <submittedName>
        <fullName evidence="2">Uncharacterized protein LOC111016963</fullName>
    </submittedName>
</protein>
<evidence type="ECO:0000313" key="1">
    <source>
        <dbReference type="Proteomes" id="UP000504603"/>
    </source>
</evidence>
<organism evidence="1 2">
    <name type="scientific">Momordica charantia</name>
    <name type="common">Bitter gourd</name>
    <name type="synonym">Balsam pear</name>
    <dbReference type="NCBI Taxonomy" id="3673"/>
    <lineage>
        <taxon>Eukaryota</taxon>
        <taxon>Viridiplantae</taxon>
        <taxon>Streptophyta</taxon>
        <taxon>Embryophyta</taxon>
        <taxon>Tracheophyta</taxon>
        <taxon>Spermatophyta</taxon>
        <taxon>Magnoliopsida</taxon>
        <taxon>eudicotyledons</taxon>
        <taxon>Gunneridae</taxon>
        <taxon>Pentapetalae</taxon>
        <taxon>rosids</taxon>
        <taxon>fabids</taxon>
        <taxon>Cucurbitales</taxon>
        <taxon>Cucurbitaceae</taxon>
        <taxon>Momordiceae</taxon>
        <taxon>Momordica</taxon>
    </lineage>
</organism>
<dbReference type="AlphaFoldDB" id="A0A6J1D3L4"/>
<accession>A0A6J1D3L4</accession>
<dbReference type="RefSeq" id="XP_022148258.1">
    <property type="nucleotide sequence ID" value="XM_022292566.1"/>
</dbReference>
<reference evidence="2" key="1">
    <citation type="submission" date="2025-08" db="UniProtKB">
        <authorList>
            <consortium name="RefSeq"/>
        </authorList>
    </citation>
    <scope>IDENTIFICATION</scope>
    <source>
        <strain evidence="2">OHB3-1</strain>
    </source>
</reference>
<keyword evidence="1" id="KW-1185">Reference proteome</keyword>